<keyword evidence="1" id="KW-0732">Signal</keyword>
<dbReference type="PANTHER" id="PTHR34961">
    <property type="entry name" value="TRANSMEMBRANE PROTEIN"/>
    <property type="match status" value="1"/>
</dbReference>
<sequence length="170" mass="19021">MSSLVLLLICLSLHASNARYLGVADLETNKGFQLLGKGLEEEKLHRTLIPSSVKSFFYEGMQKQVKQIVKNGETGAHESWGGATYIDHFLEKDKVAVGVAGNEVMASSAQEILQDQATKIDQVWRRQARRMLGSTPNNAEETVNSKENFVVENIVVMDYEQPHRKPPIHN</sequence>
<protein>
    <submittedName>
        <fullName evidence="2">Root meristem growth factor 6 like</fullName>
    </submittedName>
</protein>
<dbReference type="Gramene" id="PSS11521">
    <property type="protein sequence ID" value="PSS11521"/>
    <property type="gene ID" value="CEY00_Acc15795"/>
</dbReference>
<comment type="caution">
    <text evidence="2">The sequence shown here is derived from an EMBL/GenBank/DDBJ whole genome shotgun (WGS) entry which is preliminary data.</text>
</comment>
<reference evidence="2 3" key="1">
    <citation type="submission" date="2017-07" db="EMBL/GenBank/DDBJ databases">
        <title>An improved, manually edited Actinidia chinensis var. chinensis (kiwifruit) genome highlights the challenges associated with draft genomes and gene prediction in plants.</title>
        <authorList>
            <person name="Pilkington S."/>
            <person name="Crowhurst R."/>
            <person name="Hilario E."/>
            <person name="Nardozza S."/>
            <person name="Fraser L."/>
            <person name="Peng Y."/>
            <person name="Gunaseelan K."/>
            <person name="Simpson R."/>
            <person name="Tahir J."/>
            <person name="Deroles S."/>
            <person name="Templeton K."/>
            <person name="Luo Z."/>
            <person name="Davy M."/>
            <person name="Cheng C."/>
            <person name="Mcneilage M."/>
            <person name="Scaglione D."/>
            <person name="Liu Y."/>
            <person name="Zhang Q."/>
            <person name="Datson P."/>
            <person name="De Silva N."/>
            <person name="Gardiner S."/>
            <person name="Bassett H."/>
            <person name="Chagne D."/>
            <person name="Mccallum J."/>
            <person name="Dzierzon H."/>
            <person name="Deng C."/>
            <person name="Wang Y.-Y."/>
            <person name="Barron N."/>
            <person name="Manako K."/>
            <person name="Bowen J."/>
            <person name="Foster T."/>
            <person name="Erridge Z."/>
            <person name="Tiffin H."/>
            <person name="Waite C."/>
            <person name="Davies K."/>
            <person name="Grierson E."/>
            <person name="Laing W."/>
            <person name="Kirk R."/>
            <person name="Chen X."/>
            <person name="Wood M."/>
            <person name="Montefiori M."/>
            <person name="Brummell D."/>
            <person name="Schwinn K."/>
            <person name="Catanach A."/>
            <person name="Fullerton C."/>
            <person name="Li D."/>
            <person name="Meiyalaghan S."/>
            <person name="Nieuwenhuizen N."/>
            <person name="Read N."/>
            <person name="Prakash R."/>
            <person name="Hunter D."/>
            <person name="Zhang H."/>
            <person name="Mckenzie M."/>
            <person name="Knabel M."/>
            <person name="Harris A."/>
            <person name="Allan A."/>
            <person name="Chen A."/>
            <person name="Janssen B."/>
            <person name="Plunkett B."/>
            <person name="Dwamena C."/>
            <person name="Voogd C."/>
            <person name="Leif D."/>
            <person name="Lafferty D."/>
            <person name="Souleyre E."/>
            <person name="Varkonyi-Gasic E."/>
            <person name="Gambi F."/>
            <person name="Hanley J."/>
            <person name="Yao J.-L."/>
            <person name="Cheung J."/>
            <person name="David K."/>
            <person name="Warren B."/>
            <person name="Marsh K."/>
            <person name="Snowden K."/>
            <person name="Lin-Wang K."/>
            <person name="Brian L."/>
            <person name="Martinez-Sanchez M."/>
            <person name="Wang M."/>
            <person name="Ileperuma N."/>
            <person name="Macnee N."/>
            <person name="Campin R."/>
            <person name="Mcatee P."/>
            <person name="Drummond R."/>
            <person name="Espley R."/>
            <person name="Ireland H."/>
            <person name="Wu R."/>
            <person name="Atkinson R."/>
            <person name="Karunairetnam S."/>
            <person name="Bulley S."/>
            <person name="Chunkath S."/>
            <person name="Hanley Z."/>
            <person name="Storey R."/>
            <person name="Thrimawithana A."/>
            <person name="Thomson S."/>
            <person name="David C."/>
            <person name="Testolin R."/>
        </authorList>
    </citation>
    <scope>NUCLEOTIDE SEQUENCE [LARGE SCALE GENOMIC DNA]</scope>
    <source>
        <strain evidence="3">cv. Red5</strain>
        <tissue evidence="2">Young leaf</tissue>
    </source>
</reference>
<dbReference type="AlphaFoldDB" id="A0A2R6QNN8"/>
<dbReference type="EMBL" id="NKQK01000014">
    <property type="protein sequence ID" value="PSS11521.1"/>
    <property type="molecule type" value="Genomic_DNA"/>
</dbReference>
<feature type="chain" id="PRO_5015314815" evidence="1">
    <location>
        <begin position="19"/>
        <end position="170"/>
    </location>
</feature>
<evidence type="ECO:0000313" key="3">
    <source>
        <dbReference type="Proteomes" id="UP000241394"/>
    </source>
</evidence>
<accession>A0A2R6QNN8</accession>
<dbReference type="Proteomes" id="UP000241394">
    <property type="component" value="Chromosome LG14"/>
</dbReference>
<dbReference type="OrthoDB" id="1911637at2759"/>
<keyword evidence="3" id="KW-1185">Reference proteome</keyword>
<gene>
    <name evidence="2" type="ORF">CEY00_Acc15795</name>
</gene>
<name>A0A2R6QNN8_ACTCC</name>
<reference evidence="3" key="2">
    <citation type="journal article" date="2018" name="BMC Genomics">
        <title>A manually annotated Actinidia chinensis var. chinensis (kiwifruit) genome highlights the challenges associated with draft genomes and gene prediction in plants.</title>
        <authorList>
            <person name="Pilkington S.M."/>
            <person name="Crowhurst R."/>
            <person name="Hilario E."/>
            <person name="Nardozza S."/>
            <person name="Fraser L."/>
            <person name="Peng Y."/>
            <person name="Gunaseelan K."/>
            <person name="Simpson R."/>
            <person name="Tahir J."/>
            <person name="Deroles S.C."/>
            <person name="Templeton K."/>
            <person name="Luo Z."/>
            <person name="Davy M."/>
            <person name="Cheng C."/>
            <person name="McNeilage M."/>
            <person name="Scaglione D."/>
            <person name="Liu Y."/>
            <person name="Zhang Q."/>
            <person name="Datson P."/>
            <person name="De Silva N."/>
            <person name="Gardiner S.E."/>
            <person name="Bassett H."/>
            <person name="Chagne D."/>
            <person name="McCallum J."/>
            <person name="Dzierzon H."/>
            <person name="Deng C."/>
            <person name="Wang Y.Y."/>
            <person name="Barron L."/>
            <person name="Manako K."/>
            <person name="Bowen J."/>
            <person name="Foster T.M."/>
            <person name="Erridge Z.A."/>
            <person name="Tiffin H."/>
            <person name="Waite C.N."/>
            <person name="Davies K.M."/>
            <person name="Grierson E.P."/>
            <person name="Laing W.A."/>
            <person name="Kirk R."/>
            <person name="Chen X."/>
            <person name="Wood M."/>
            <person name="Montefiori M."/>
            <person name="Brummell D.A."/>
            <person name="Schwinn K.E."/>
            <person name="Catanach A."/>
            <person name="Fullerton C."/>
            <person name="Li D."/>
            <person name="Meiyalaghan S."/>
            <person name="Nieuwenhuizen N."/>
            <person name="Read N."/>
            <person name="Prakash R."/>
            <person name="Hunter D."/>
            <person name="Zhang H."/>
            <person name="McKenzie M."/>
            <person name="Knabel M."/>
            <person name="Harris A."/>
            <person name="Allan A.C."/>
            <person name="Gleave A."/>
            <person name="Chen A."/>
            <person name="Janssen B.J."/>
            <person name="Plunkett B."/>
            <person name="Ampomah-Dwamena C."/>
            <person name="Voogd C."/>
            <person name="Leif D."/>
            <person name="Lafferty D."/>
            <person name="Souleyre E.J.F."/>
            <person name="Varkonyi-Gasic E."/>
            <person name="Gambi F."/>
            <person name="Hanley J."/>
            <person name="Yao J.L."/>
            <person name="Cheung J."/>
            <person name="David K.M."/>
            <person name="Warren B."/>
            <person name="Marsh K."/>
            <person name="Snowden K.C."/>
            <person name="Lin-Wang K."/>
            <person name="Brian L."/>
            <person name="Martinez-Sanchez M."/>
            <person name="Wang M."/>
            <person name="Ileperuma N."/>
            <person name="Macnee N."/>
            <person name="Campin R."/>
            <person name="McAtee P."/>
            <person name="Drummond R.S.M."/>
            <person name="Espley R.V."/>
            <person name="Ireland H.S."/>
            <person name="Wu R."/>
            <person name="Atkinson R.G."/>
            <person name="Karunairetnam S."/>
            <person name="Bulley S."/>
            <person name="Chunkath S."/>
            <person name="Hanley Z."/>
            <person name="Storey R."/>
            <person name="Thrimawithana A.H."/>
            <person name="Thomson S."/>
            <person name="David C."/>
            <person name="Testolin R."/>
            <person name="Huang H."/>
            <person name="Hellens R.P."/>
            <person name="Schaffer R.J."/>
        </authorList>
    </citation>
    <scope>NUCLEOTIDE SEQUENCE [LARGE SCALE GENOMIC DNA]</scope>
    <source>
        <strain evidence="3">cv. Red5</strain>
    </source>
</reference>
<dbReference type="PANTHER" id="PTHR34961:SF7">
    <property type="entry name" value="TRANSMEMBRANE PROTEIN"/>
    <property type="match status" value="1"/>
</dbReference>
<evidence type="ECO:0000256" key="1">
    <source>
        <dbReference type="SAM" id="SignalP"/>
    </source>
</evidence>
<dbReference type="OMA" id="HACTARF"/>
<feature type="signal peptide" evidence="1">
    <location>
        <begin position="1"/>
        <end position="18"/>
    </location>
</feature>
<dbReference type="InParanoid" id="A0A2R6QNN8"/>
<organism evidence="2 3">
    <name type="scientific">Actinidia chinensis var. chinensis</name>
    <name type="common">Chinese soft-hair kiwi</name>
    <dbReference type="NCBI Taxonomy" id="1590841"/>
    <lineage>
        <taxon>Eukaryota</taxon>
        <taxon>Viridiplantae</taxon>
        <taxon>Streptophyta</taxon>
        <taxon>Embryophyta</taxon>
        <taxon>Tracheophyta</taxon>
        <taxon>Spermatophyta</taxon>
        <taxon>Magnoliopsida</taxon>
        <taxon>eudicotyledons</taxon>
        <taxon>Gunneridae</taxon>
        <taxon>Pentapetalae</taxon>
        <taxon>asterids</taxon>
        <taxon>Ericales</taxon>
        <taxon>Actinidiaceae</taxon>
        <taxon>Actinidia</taxon>
    </lineage>
</organism>
<evidence type="ECO:0000313" key="2">
    <source>
        <dbReference type="EMBL" id="PSS11521.1"/>
    </source>
</evidence>
<dbReference type="InterPro" id="IPR053313">
    <property type="entry name" value="RGF"/>
</dbReference>
<proteinExistence type="predicted"/>